<dbReference type="InterPro" id="IPR011051">
    <property type="entry name" value="RmlC_Cupin_sf"/>
</dbReference>
<name>A0A7C9F2J1_9BACT</name>
<comment type="caution">
    <text evidence="5">The sequence shown here is derived from an EMBL/GenBank/DDBJ whole genome shotgun (WGS) entry which is preliminary data.</text>
</comment>
<gene>
    <name evidence="5" type="ORF">GBK04_05090</name>
</gene>
<keyword evidence="2" id="KW-0238">DNA-binding</keyword>
<dbReference type="SUPFAM" id="SSF46689">
    <property type="entry name" value="Homeodomain-like"/>
    <property type="match status" value="1"/>
</dbReference>
<dbReference type="Pfam" id="PF12833">
    <property type="entry name" value="HTH_18"/>
    <property type="match status" value="1"/>
</dbReference>
<evidence type="ECO:0000313" key="6">
    <source>
        <dbReference type="Proteomes" id="UP000479293"/>
    </source>
</evidence>
<dbReference type="SMART" id="SM00342">
    <property type="entry name" value="HTH_ARAC"/>
    <property type="match status" value="1"/>
</dbReference>
<dbReference type="AlphaFoldDB" id="A0A7C9F2J1"/>
<dbReference type="EMBL" id="WHLY01000002">
    <property type="protein sequence ID" value="MPR32745.1"/>
    <property type="molecule type" value="Genomic_DNA"/>
</dbReference>
<evidence type="ECO:0000313" key="5">
    <source>
        <dbReference type="EMBL" id="MPR32745.1"/>
    </source>
</evidence>
<proteinExistence type="predicted"/>
<dbReference type="GO" id="GO:0003700">
    <property type="term" value="F:DNA-binding transcription factor activity"/>
    <property type="evidence" value="ECO:0007669"/>
    <property type="project" value="InterPro"/>
</dbReference>
<keyword evidence="6" id="KW-1185">Reference proteome</keyword>
<dbReference type="PRINTS" id="PR00032">
    <property type="entry name" value="HTHARAC"/>
</dbReference>
<dbReference type="PROSITE" id="PS00041">
    <property type="entry name" value="HTH_ARAC_FAMILY_1"/>
    <property type="match status" value="1"/>
</dbReference>
<dbReference type="InterPro" id="IPR009057">
    <property type="entry name" value="Homeodomain-like_sf"/>
</dbReference>
<evidence type="ECO:0000259" key="4">
    <source>
        <dbReference type="PROSITE" id="PS01124"/>
    </source>
</evidence>
<evidence type="ECO:0000256" key="1">
    <source>
        <dbReference type="ARBA" id="ARBA00023015"/>
    </source>
</evidence>
<dbReference type="InterPro" id="IPR020449">
    <property type="entry name" value="Tscrpt_reg_AraC-type_HTH"/>
</dbReference>
<keyword evidence="3" id="KW-0804">Transcription</keyword>
<feature type="domain" description="HTH araC/xylS-type" evidence="4">
    <location>
        <begin position="144"/>
        <end position="242"/>
    </location>
</feature>
<organism evidence="5 6">
    <name type="scientific">Salmonirosea aquatica</name>
    <dbReference type="NCBI Taxonomy" id="2654236"/>
    <lineage>
        <taxon>Bacteria</taxon>
        <taxon>Pseudomonadati</taxon>
        <taxon>Bacteroidota</taxon>
        <taxon>Cytophagia</taxon>
        <taxon>Cytophagales</taxon>
        <taxon>Spirosomataceae</taxon>
        <taxon>Salmonirosea</taxon>
    </lineage>
</organism>
<dbReference type="PROSITE" id="PS01124">
    <property type="entry name" value="HTH_ARAC_FAMILY_2"/>
    <property type="match status" value="1"/>
</dbReference>
<reference evidence="5 6" key="1">
    <citation type="submission" date="2019-10" db="EMBL/GenBank/DDBJ databases">
        <title>Draft Genome Sequence of Cytophagaceae sp. SJW1-29.</title>
        <authorList>
            <person name="Choi A."/>
        </authorList>
    </citation>
    <scope>NUCLEOTIDE SEQUENCE [LARGE SCALE GENOMIC DNA]</scope>
    <source>
        <strain evidence="5 6">SJW1-29</strain>
    </source>
</reference>
<dbReference type="SUPFAM" id="SSF51182">
    <property type="entry name" value="RmlC-like cupins"/>
    <property type="match status" value="1"/>
</dbReference>
<protein>
    <submittedName>
        <fullName evidence="5">Helix-turn-helix domain-containing protein</fullName>
    </submittedName>
</protein>
<dbReference type="Gene3D" id="1.10.10.60">
    <property type="entry name" value="Homeodomain-like"/>
    <property type="match status" value="2"/>
</dbReference>
<dbReference type="InterPro" id="IPR018062">
    <property type="entry name" value="HTH_AraC-typ_CS"/>
</dbReference>
<dbReference type="Proteomes" id="UP000479293">
    <property type="component" value="Unassembled WGS sequence"/>
</dbReference>
<keyword evidence="1" id="KW-0805">Transcription regulation</keyword>
<evidence type="ECO:0000256" key="2">
    <source>
        <dbReference type="ARBA" id="ARBA00023125"/>
    </source>
</evidence>
<dbReference type="PANTHER" id="PTHR43280:SF34">
    <property type="entry name" value="ARAC-FAMILY TRANSCRIPTIONAL REGULATOR"/>
    <property type="match status" value="1"/>
</dbReference>
<dbReference type="InterPro" id="IPR018060">
    <property type="entry name" value="HTH_AraC"/>
</dbReference>
<accession>A0A7C9F2J1</accession>
<sequence length="251" mass="28410">MNGEGTLVAGDYVGRFKAGDVFVIDRDMPHVFRCDSHYYTSDQGVESVSVFFDESYAGTVFWEAHELQAIREWLAGAKRGFRLEGTSRQKAGSLLRELIRLQGIEKLIGGFTLLKSMSESEDLIPLSLQVGKDFSKGILDERMSRIIGFTFRESHRPITIDEVASLVALTPSAFCRFFKLRTRKTYVTFLNEIRIRHACRLLLTTSKPIGEICQETGFHNLSHFNEYFRRAKGMSPKAYRGTFSNGKPSGV</sequence>
<dbReference type="GO" id="GO:0043565">
    <property type="term" value="F:sequence-specific DNA binding"/>
    <property type="evidence" value="ECO:0007669"/>
    <property type="project" value="InterPro"/>
</dbReference>
<evidence type="ECO:0000256" key="3">
    <source>
        <dbReference type="ARBA" id="ARBA00023163"/>
    </source>
</evidence>
<dbReference type="PANTHER" id="PTHR43280">
    <property type="entry name" value="ARAC-FAMILY TRANSCRIPTIONAL REGULATOR"/>
    <property type="match status" value="1"/>
</dbReference>